<name>A0A1F6DSR0_9BACT</name>
<accession>A0A1F6DSR0</accession>
<proteinExistence type="predicted"/>
<evidence type="ECO:0000313" key="2">
    <source>
        <dbReference type="EMBL" id="OGG64418.1"/>
    </source>
</evidence>
<evidence type="ECO:0000313" key="3">
    <source>
        <dbReference type="Proteomes" id="UP000177232"/>
    </source>
</evidence>
<organism evidence="2 3">
    <name type="scientific">Candidatus Kaiserbacteria bacterium RIFCSPHIGHO2_02_FULL_55_17</name>
    <dbReference type="NCBI Taxonomy" id="1798496"/>
    <lineage>
        <taxon>Bacteria</taxon>
        <taxon>Candidatus Kaiseribacteriota</taxon>
    </lineage>
</organism>
<dbReference type="STRING" id="1798496.A3C94_02450"/>
<reference evidence="2 3" key="1">
    <citation type="journal article" date="2016" name="Nat. Commun.">
        <title>Thousands of microbial genomes shed light on interconnected biogeochemical processes in an aquifer system.</title>
        <authorList>
            <person name="Anantharaman K."/>
            <person name="Brown C.T."/>
            <person name="Hug L.A."/>
            <person name="Sharon I."/>
            <person name="Castelle C.J."/>
            <person name="Probst A.J."/>
            <person name="Thomas B.C."/>
            <person name="Singh A."/>
            <person name="Wilkins M.J."/>
            <person name="Karaoz U."/>
            <person name="Brodie E.L."/>
            <person name="Williams K.H."/>
            <person name="Hubbard S.S."/>
            <person name="Banfield J.F."/>
        </authorList>
    </citation>
    <scope>NUCLEOTIDE SEQUENCE [LARGE SCALE GENOMIC DNA]</scope>
</reference>
<protein>
    <submittedName>
        <fullName evidence="2">Uncharacterized protein</fullName>
    </submittedName>
</protein>
<keyword evidence="1" id="KW-0175">Coiled coil</keyword>
<sequence>MTYFARKLRYGAHDGEVGANYIALIELAKKKGGAPVGFVLYRQLIQFNYPAENLTEMIRLSAKTAEEAIKRFWPCWDDKEDTGKEFPGHQSEKWIKTTLWLNFVAVGGGYEAFGYRHDSKGIRLGRWVRVGTPAPWSKRRKKKKPLQFGLPAHVILVDRLRIRAVKEEKEELHRQLNELESYDEDDNNNYVPEENQAEYEAIENDIALLNDEIASIEAKIEALRGKMRSEVREIFPVPLGMVPKRASRPKPERGYLW</sequence>
<dbReference type="Proteomes" id="UP000177232">
    <property type="component" value="Unassembled WGS sequence"/>
</dbReference>
<dbReference type="AlphaFoldDB" id="A0A1F6DSR0"/>
<comment type="caution">
    <text evidence="2">The sequence shown here is derived from an EMBL/GenBank/DDBJ whole genome shotgun (WGS) entry which is preliminary data.</text>
</comment>
<gene>
    <name evidence="2" type="ORF">A3C94_02450</name>
</gene>
<evidence type="ECO:0000256" key="1">
    <source>
        <dbReference type="SAM" id="Coils"/>
    </source>
</evidence>
<dbReference type="EMBL" id="MFLJ01000024">
    <property type="protein sequence ID" value="OGG64418.1"/>
    <property type="molecule type" value="Genomic_DNA"/>
</dbReference>
<feature type="coiled-coil region" evidence="1">
    <location>
        <begin position="162"/>
        <end position="233"/>
    </location>
</feature>